<evidence type="ECO:0000256" key="5">
    <source>
        <dbReference type="SAM" id="MobiDB-lite"/>
    </source>
</evidence>
<organism evidence="7 8">
    <name type="scientific">Camellia sinensis var. sinensis</name>
    <name type="common">China tea</name>
    <dbReference type="NCBI Taxonomy" id="542762"/>
    <lineage>
        <taxon>Eukaryota</taxon>
        <taxon>Viridiplantae</taxon>
        <taxon>Streptophyta</taxon>
        <taxon>Embryophyta</taxon>
        <taxon>Tracheophyta</taxon>
        <taxon>Spermatophyta</taxon>
        <taxon>Magnoliopsida</taxon>
        <taxon>eudicotyledons</taxon>
        <taxon>Gunneridae</taxon>
        <taxon>Pentapetalae</taxon>
        <taxon>asterids</taxon>
        <taxon>Ericales</taxon>
        <taxon>Theaceae</taxon>
        <taxon>Camellia</taxon>
    </lineage>
</organism>
<dbReference type="GO" id="GO:0005576">
    <property type="term" value="C:extracellular region"/>
    <property type="evidence" value="ECO:0007669"/>
    <property type="project" value="UniProtKB-SubCell"/>
</dbReference>
<evidence type="ECO:0000256" key="2">
    <source>
        <dbReference type="ARBA" id="ARBA00022525"/>
    </source>
</evidence>
<accession>A0A4S4DCV6</accession>
<feature type="signal peptide" evidence="6">
    <location>
        <begin position="1"/>
        <end position="33"/>
    </location>
</feature>
<evidence type="ECO:0000256" key="4">
    <source>
        <dbReference type="ARBA" id="ARBA00022737"/>
    </source>
</evidence>
<comment type="subcellular location">
    <subcellularLocation>
        <location evidence="1">Secreted</location>
    </subcellularLocation>
</comment>
<sequence length="338" mass="38503">MKTTTFTHHYFSHVLSLHFFLFSLFFFISSATSHYDFAVNGVLTDAGGLYIKQRQLLYYRDEFGDRGEFVTVNPSLVFPNPRLRTAYIAFQAWKEAIFSDPQNLTADWVGSGVCNYTGVSGLRRRTTPRSSPLPASIPTKATSPGPHKIKNLKLLFELDLSNNRFAAKFLRVFLKLPSLKFLDLADVIEGTIKGDILHIVGLLPLELDYALQSRKSGRFGENGSKNSNGNQTIRKAAPVENKLVCSLEELYKGSRKNVKISRIVPDDSGYYVLENLRFFLPNSCSILAFFNHMRCPFCKTMNYAVEYRGVKTKEEKGIEQIEEQRVIEAKIRMRQQEL</sequence>
<evidence type="ECO:0000313" key="8">
    <source>
        <dbReference type="Proteomes" id="UP000306102"/>
    </source>
</evidence>
<dbReference type="Gene3D" id="2.60.260.20">
    <property type="entry name" value="Urease metallochaperone UreE, N-terminal domain"/>
    <property type="match status" value="1"/>
</dbReference>
<name>A0A4S4DCV6_CAMSN</name>
<dbReference type="InterPro" id="IPR051582">
    <property type="entry name" value="LRR_extensin-like_regulator"/>
</dbReference>
<keyword evidence="8" id="KW-1185">Reference proteome</keyword>
<protein>
    <submittedName>
        <fullName evidence="7">Uncharacterized protein</fullName>
    </submittedName>
</protein>
<keyword evidence="4" id="KW-0677">Repeat</keyword>
<feature type="region of interest" description="Disordered" evidence="5">
    <location>
        <begin position="123"/>
        <end position="143"/>
    </location>
</feature>
<feature type="chain" id="PRO_5020463288" evidence="6">
    <location>
        <begin position="34"/>
        <end position="338"/>
    </location>
</feature>
<dbReference type="AlphaFoldDB" id="A0A4S4DCV6"/>
<proteinExistence type="predicted"/>
<reference evidence="7 8" key="1">
    <citation type="journal article" date="2018" name="Proc. Natl. Acad. Sci. U.S.A.">
        <title>Draft genome sequence of Camellia sinensis var. sinensis provides insights into the evolution of the tea genome and tea quality.</title>
        <authorList>
            <person name="Wei C."/>
            <person name="Yang H."/>
            <person name="Wang S."/>
            <person name="Zhao J."/>
            <person name="Liu C."/>
            <person name="Gao L."/>
            <person name="Xia E."/>
            <person name="Lu Y."/>
            <person name="Tai Y."/>
            <person name="She G."/>
            <person name="Sun J."/>
            <person name="Cao H."/>
            <person name="Tong W."/>
            <person name="Gao Q."/>
            <person name="Li Y."/>
            <person name="Deng W."/>
            <person name="Jiang X."/>
            <person name="Wang W."/>
            <person name="Chen Q."/>
            <person name="Zhang S."/>
            <person name="Li H."/>
            <person name="Wu J."/>
            <person name="Wang P."/>
            <person name="Li P."/>
            <person name="Shi C."/>
            <person name="Zheng F."/>
            <person name="Jian J."/>
            <person name="Huang B."/>
            <person name="Shan D."/>
            <person name="Shi M."/>
            <person name="Fang C."/>
            <person name="Yue Y."/>
            <person name="Li F."/>
            <person name="Li D."/>
            <person name="Wei S."/>
            <person name="Han B."/>
            <person name="Jiang C."/>
            <person name="Yin Y."/>
            <person name="Xia T."/>
            <person name="Zhang Z."/>
            <person name="Bennetzen J.L."/>
            <person name="Zhao S."/>
            <person name="Wan X."/>
        </authorList>
    </citation>
    <scope>NUCLEOTIDE SEQUENCE [LARGE SCALE GENOMIC DNA]</scope>
    <source>
        <strain evidence="8">cv. Shuchazao</strain>
        <tissue evidence="7">Leaf</tissue>
    </source>
</reference>
<dbReference type="PANTHER" id="PTHR32093:SF120">
    <property type="entry name" value="LEUCINE-RICH REPEAT EXTENSIN-LIKE PROTEIN 3-RELATED"/>
    <property type="match status" value="1"/>
</dbReference>
<keyword evidence="2" id="KW-0964">Secreted</keyword>
<gene>
    <name evidence="7" type="ORF">TEA_002957</name>
</gene>
<keyword evidence="3 6" id="KW-0732">Signal</keyword>
<evidence type="ECO:0000256" key="1">
    <source>
        <dbReference type="ARBA" id="ARBA00004613"/>
    </source>
</evidence>
<evidence type="ECO:0000256" key="6">
    <source>
        <dbReference type="SAM" id="SignalP"/>
    </source>
</evidence>
<dbReference type="EMBL" id="SDRB02011936">
    <property type="protein sequence ID" value="THF99505.1"/>
    <property type="molecule type" value="Genomic_DNA"/>
</dbReference>
<dbReference type="InterPro" id="IPR032675">
    <property type="entry name" value="LRR_dom_sf"/>
</dbReference>
<comment type="caution">
    <text evidence="7">The sequence shown here is derived from an EMBL/GenBank/DDBJ whole genome shotgun (WGS) entry which is preliminary data.</text>
</comment>
<dbReference type="Gene3D" id="3.80.10.10">
    <property type="entry name" value="Ribonuclease Inhibitor"/>
    <property type="match status" value="1"/>
</dbReference>
<evidence type="ECO:0000256" key="3">
    <source>
        <dbReference type="ARBA" id="ARBA00022729"/>
    </source>
</evidence>
<dbReference type="SUPFAM" id="SSF52058">
    <property type="entry name" value="L domain-like"/>
    <property type="match status" value="1"/>
</dbReference>
<dbReference type="Proteomes" id="UP000306102">
    <property type="component" value="Unassembled WGS sequence"/>
</dbReference>
<evidence type="ECO:0000313" key="7">
    <source>
        <dbReference type="EMBL" id="THF99505.1"/>
    </source>
</evidence>
<dbReference type="PANTHER" id="PTHR32093">
    <property type="entry name" value="LEUCINE-RICH REPEAT EXTENSIN-LIKE PROTEIN 3-RELATED"/>
    <property type="match status" value="1"/>
</dbReference>
<dbReference type="STRING" id="542762.A0A4S4DCV6"/>